<dbReference type="InParanoid" id="A0A067RFG8"/>
<accession>A0A067RFG8</accession>
<reference evidence="1 2" key="1">
    <citation type="journal article" date="2014" name="Nat. Commun.">
        <title>Molecular traces of alternative social organization in a termite genome.</title>
        <authorList>
            <person name="Terrapon N."/>
            <person name="Li C."/>
            <person name="Robertson H.M."/>
            <person name="Ji L."/>
            <person name="Meng X."/>
            <person name="Booth W."/>
            <person name="Chen Z."/>
            <person name="Childers C.P."/>
            <person name="Glastad K.M."/>
            <person name="Gokhale K."/>
            <person name="Gowin J."/>
            <person name="Gronenberg W."/>
            <person name="Hermansen R.A."/>
            <person name="Hu H."/>
            <person name="Hunt B.G."/>
            <person name="Huylmans A.K."/>
            <person name="Khalil S.M."/>
            <person name="Mitchell R.D."/>
            <person name="Munoz-Torres M.C."/>
            <person name="Mustard J.A."/>
            <person name="Pan H."/>
            <person name="Reese J.T."/>
            <person name="Scharf M.E."/>
            <person name="Sun F."/>
            <person name="Vogel H."/>
            <person name="Xiao J."/>
            <person name="Yang W."/>
            <person name="Yang Z."/>
            <person name="Yang Z."/>
            <person name="Zhou J."/>
            <person name="Zhu J."/>
            <person name="Brent C.S."/>
            <person name="Elsik C.G."/>
            <person name="Goodisman M.A."/>
            <person name="Liberles D.A."/>
            <person name="Roe R.M."/>
            <person name="Vargo E.L."/>
            <person name="Vilcinskas A."/>
            <person name="Wang J."/>
            <person name="Bornberg-Bauer E."/>
            <person name="Korb J."/>
            <person name="Zhang G."/>
            <person name="Liebig J."/>
        </authorList>
    </citation>
    <scope>NUCLEOTIDE SEQUENCE [LARGE SCALE GENOMIC DNA]</scope>
    <source>
        <tissue evidence="1">Whole organism</tissue>
    </source>
</reference>
<name>A0A067RFG8_ZOONE</name>
<keyword evidence="2" id="KW-1185">Reference proteome</keyword>
<evidence type="ECO:0000313" key="1">
    <source>
        <dbReference type="EMBL" id="KDR21773.1"/>
    </source>
</evidence>
<organism evidence="1 2">
    <name type="scientific">Zootermopsis nevadensis</name>
    <name type="common">Dampwood termite</name>
    <dbReference type="NCBI Taxonomy" id="136037"/>
    <lineage>
        <taxon>Eukaryota</taxon>
        <taxon>Metazoa</taxon>
        <taxon>Ecdysozoa</taxon>
        <taxon>Arthropoda</taxon>
        <taxon>Hexapoda</taxon>
        <taxon>Insecta</taxon>
        <taxon>Pterygota</taxon>
        <taxon>Neoptera</taxon>
        <taxon>Polyneoptera</taxon>
        <taxon>Dictyoptera</taxon>
        <taxon>Blattodea</taxon>
        <taxon>Blattoidea</taxon>
        <taxon>Termitoidae</taxon>
        <taxon>Termopsidae</taxon>
        <taxon>Zootermopsis</taxon>
    </lineage>
</organism>
<gene>
    <name evidence="1" type="ORF">L798_03390</name>
</gene>
<evidence type="ECO:0000313" key="2">
    <source>
        <dbReference type="Proteomes" id="UP000027135"/>
    </source>
</evidence>
<dbReference type="EMBL" id="KK852540">
    <property type="protein sequence ID" value="KDR21773.1"/>
    <property type="molecule type" value="Genomic_DNA"/>
</dbReference>
<protein>
    <submittedName>
        <fullName evidence="1">Uncharacterized protein</fullName>
    </submittedName>
</protein>
<dbReference type="AlphaFoldDB" id="A0A067RFG8"/>
<dbReference type="Proteomes" id="UP000027135">
    <property type="component" value="Unassembled WGS sequence"/>
</dbReference>
<proteinExistence type="predicted"/>
<sequence>MKLTIVFGASVGQRKRIFAAPAGDVGTLGEVGAPRLGQLSVICPTPAAA</sequence>